<feature type="domain" description="Glycosyltransferase 2-like" evidence="1">
    <location>
        <begin position="20"/>
        <end position="103"/>
    </location>
</feature>
<protein>
    <recommendedName>
        <fullName evidence="1">Glycosyltransferase 2-like domain-containing protein</fullName>
    </recommendedName>
</protein>
<proteinExistence type="predicted"/>
<evidence type="ECO:0000313" key="3">
    <source>
        <dbReference type="Proteomes" id="UP000178429"/>
    </source>
</evidence>
<dbReference type="AlphaFoldDB" id="A0A1F8C2U5"/>
<dbReference type="Pfam" id="PF00535">
    <property type="entry name" value="Glycos_transf_2"/>
    <property type="match status" value="1"/>
</dbReference>
<dbReference type="PANTHER" id="PTHR43630:SF2">
    <property type="entry name" value="GLYCOSYLTRANSFERASE"/>
    <property type="match status" value="1"/>
</dbReference>
<organism evidence="2 3">
    <name type="scientific">Candidatus Woesebacteria bacterium RIFCSPLOWO2_01_FULL_44_14</name>
    <dbReference type="NCBI Taxonomy" id="1802525"/>
    <lineage>
        <taxon>Bacteria</taxon>
        <taxon>Candidatus Woeseibacteriota</taxon>
    </lineage>
</organism>
<evidence type="ECO:0000313" key="2">
    <source>
        <dbReference type="EMBL" id="OGM69958.1"/>
    </source>
</evidence>
<dbReference type="InterPro" id="IPR001173">
    <property type="entry name" value="Glyco_trans_2-like"/>
</dbReference>
<dbReference type="CDD" id="cd02511">
    <property type="entry name" value="Beta4Glucosyltransferase"/>
    <property type="match status" value="1"/>
</dbReference>
<dbReference type="STRING" id="1802525.A2975_05115"/>
<dbReference type="InterPro" id="IPR029044">
    <property type="entry name" value="Nucleotide-diphossugar_trans"/>
</dbReference>
<sequence length="240" mass="27704">MALVSAIVLSRPDSKKLANCLKSLDWADEKIVIKNSNITDFSKIRNQAAKKAKGDWLFYVDDDERCTPPLRDEILKLVQDDGYSAYDIPRKNIILGQWMRHMGQWPDRVLRLIKKDALVGWEGQLHEQPKIKGLSAGRWGKLGHLENPLLHQKHDNLEEMVAKTNDWSEVEAGLMFEAKHPPMNIPRFCTAMAREFWQRMIIQAAFLDGPKGIIYALYQVFSRFVSYAKLWEIQNARGNL</sequence>
<dbReference type="SUPFAM" id="SSF53448">
    <property type="entry name" value="Nucleotide-diphospho-sugar transferases"/>
    <property type="match status" value="1"/>
</dbReference>
<dbReference type="Proteomes" id="UP000178429">
    <property type="component" value="Unassembled WGS sequence"/>
</dbReference>
<name>A0A1F8C2U5_9BACT</name>
<dbReference type="PANTHER" id="PTHR43630">
    <property type="entry name" value="POLY-BETA-1,6-N-ACETYL-D-GLUCOSAMINE SYNTHASE"/>
    <property type="match status" value="1"/>
</dbReference>
<dbReference type="EMBL" id="MGHL01000007">
    <property type="protein sequence ID" value="OGM69958.1"/>
    <property type="molecule type" value="Genomic_DNA"/>
</dbReference>
<dbReference type="Gene3D" id="3.90.550.10">
    <property type="entry name" value="Spore Coat Polysaccharide Biosynthesis Protein SpsA, Chain A"/>
    <property type="match status" value="1"/>
</dbReference>
<evidence type="ECO:0000259" key="1">
    <source>
        <dbReference type="Pfam" id="PF00535"/>
    </source>
</evidence>
<reference evidence="2 3" key="1">
    <citation type="journal article" date="2016" name="Nat. Commun.">
        <title>Thousands of microbial genomes shed light on interconnected biogeochemical processes in an aquifer system.</title>
        <authorList>
            <person name="Anantharaman K."/>
            <person name="Brown C.T."/>
            <person name="Hug L.A."/>
            <person name="Sharon I."/>
            <person name="Castelle C.J."/>
            <person name="Probst A.J."/>
            <person name="Thomas B.C."/>
            <person name="Singh A."/>
            <person name="Wilkins M.J."/>
            <person name="Karaoz U."/>
            <person name="Brodie E.L."/>
            <person name="Williams K.H."/>
            <person name="Hubbard S.S."/>
            <person name="Banfield J.F."/>
        </authorList>
    </citation>
    <scope>NUCLEOTIDE SEQUENCE [LARGE SCALE GENOMIC DNA]</scope>
</reference>
<gene>
    <name evidence="2" type="ORF">A2975_05115</name>
</gene>
<comment type="caution">
    <text evidence="2">The sequence shown here is derived from an EMBL/GenBank/DDBJ whole genome shotgun (WGS) entry which is preliminary data.</text>
</comment>
<accession>A0A1F8C2U5</accession>